<dbReference type="CDD" id="cd06606">
    <property type="entry name" value="STKc_MAPKKK"/>
    <property type="match status" value="1"/>
</dbReference>
<dbReference type="PANTHER" id="PTHR48011:SF18">
    <property type="entry name" value="MITOGEN-ACTIVATED PROTEIN KINASE KINASE KINASE 19-RELATED"/>
    <property type="match status" value="1"/>
</dbReference>
<dbReference type="InterPro" id="IPR000719">
    <property type="entry name" value="Prot_kinase_dom"/>
</dbReference>
<dbReference type="InterPro" id="IPR008271">
    <property type="entry name" value="Ser/Thr_kinase_AS"/>
</dbReference>
<evidence type="ECO:0000256" key="4">
    <source>
        <dbReference type="ARBA" id="ARBA00022840"/>
    </source>
</evidence>
<dbReference type="Gene3D" id="1.10.510.10">
    <property type="entry name" value="Transferase(Phosphotransferase) domain 1"/>
    <property type="match status" value="1"/>
</dbReference>
<dbReference type="GO" id="GO:0005524">
    <property type="term" value="F:ATP binding"/>
    <property type="evidence" value="ECO:0007669"/>
    <property type="project" value="UniProtKB-UniRule"/>
</dbReference>
<dbReference type="PROSITE" id="PS00107">
    <property type="entry name" value="PROTEIN_KINASE_ATP"/>
    <property type="match status" value="1"/>
</dbReference>
<dbReference type="GO" id="GO:0004674">
    <property type="term" value="F:protein serine/threonine kinase activity"/>
    <property type="evidence" value="ECO:0007669"/>
    <property type="project" value="UniProtKB-KW"/>
</dbReference>
<dbReference type="GO" id="GO:0007165">
    <property type="term" value="P:signal transduction"/>
    <property type="evidence" value="ECO:0007669"/>
    <property type="project" value="TreeGrafter"/>
</dbReference>
<gene>
    <name evidence="8" type="ORF">RIF29_37047</name>
</gene>
<organism evidence="8 9">
    <name type="scientific">Crotalaria pallida</name>
    <name type="common">Smooth rattlebox</name>
    <name type="synonym">Crotalaria striata</name>
    <dbReference type="NCBI Taxonomy" id="3830"/>
    <lineage>
        <taxon>Eukaryota</taxon>
        <taxon>Viridiplantae</taxon>
        <taxon>Streptophyta</taxon>
        <taxon>Embryophyta</taxon>
        <taxon>Tracheophyta</taxon>
        <taxon>Spermatophyta</taxon>
        <taxon>Magnoliopsida</taxon>
        <taxon>eudicotyledons</taxon>
        <taxon>Gunneridae</taxon>
        <taxon>Pentapetalae</taxon>
        <taxon>rosids</taxon>
        <taxon>fabids</taxon>
        <taxon>Fabales</taxon>
        <taxon>Fabaceae</taxon>
        <taxon>Papilionoideae</taxon>
        <taxon>50 kb inversion clade</taxon>
        <taxon>genistoids sensu lato</taxon>
        <taxon>core genistoids</taxon>
        <taxon>Crotalarieae</taxon>
        <taxon>Crotalaria</taxon>
    </lineage>
</organism>
<dbReference type="InterPro" id="IPR052751">
    <property type="entry name" value="Plant_MAPKKK"/>
</dbReference>
<dbReference type="PROSITE" id="PS00108">
    <property type="entry name" value="PROTEIN_KINASE_ST"/>
    <property type="match status" value="1"/>
</dbReference>
<keyword evidence="1" id="KW-0808">Transferase</keyword>
<dbReference type="AlphaFoldDB" id="A0AAN9ECW1"/>
<dbReference type="InterPro" id="IPR011009">
    <property type="entry name" value="Kinase-like_dom_sf"/>
</dbReference>
<dbReference type="PANTHER" id="PTHR48011">
    <property type="entry name" value="CCR4-NOT TRANSCRIPTIONAL COMPLEX SUBUNIT CAF120-RELATED"/>
    <property type="match status" value="1"/>
</dbReference>
<name>A0AAN9ECW1_CROPI</name>
<proteinExistence type="inferred from homology"/>
<dbReference type="Proteomes" id="UP001372338">
    <property type="component" value="Unassembled WGS sequence"/>
</dbReference>
<keyword evidence="3" id="KW-0418">Kinase</keyword>
<sequence length="350" mass="39313">MDWVRGRTLGSGSFATVYLATSAHHHHHHHPHYFPPLFAVKTTYHASTSSSLVNENQILQSLQPSPHIIKSFGFERTVEKGEDCCNMFLEYAHGGTLYDHMKKKHVGGKFPESKVRHYTKSILEGLNHVHVKGFVHCDIKLQNILIFENDVVKIADFGLAKKAGEGEEQSKRCECRGTPMFMSPELFNSNEHEPPADIWALGCAVVEMVTGEPAWDLGPNTNMWALLVRIGMSDEIPKIPPELSERGKDFLRKCFVKDPTKRFTAEMLLKHPFVSGDDTVSMKLLNNEPITISPKSHLDKFPHWVSTVTTVVPSSPSSTSSSLAADRLRQLVTEETLQDWSDSEGWGNVR</sequence>
<dbReference type="PROSITE" id="PS50011">
    <property type="entry name" value="PROTEIN_KINASE_DOM"/>
    <property type="match status" value="1"/>
</dbReference>
<comment type="caution">
    <text evidence="8">The sequence shown here is derived from an EMBL/GenBank/DDBJ whole genome shotgun (WGS) entry which is preliminary data.</text>
</comment>
<keyword evidence="6" id="KW-0723">Serine/threonine-protein kinase</keyword>
<protein>
    <recommendedName>
        <fullName evidence="7">Protein kinase domain-containing protein</fullName>
    </recommendedName>
</protein>
<dbReference type="SMART" id="SM00220">
    <property type="entry name" value="S_TKc"/>
    <property type="match status" value="1"/>
</dbReference>
<reference evidence="8 9" key="1">
    <citation type="submission" date="2024-01" db="EMBL/GenBank/DDBJ databases">
        <title>The genomes of 5 underutilized Papilionoideae crops provide insights into root nodulation and disease resistanc.</title>
        <authorList>
            <person name="Yuan L."/>
        </authorList>
    </citation>
    <scope>NUCLEOTIDE SEQUENCE [LARGE SCALE GENOMIC DNA]</scope>
    <source>
        <strain evidence="8">ZHUSHIDOU_FW_LH</strain>
        <tissue evidence="8">Leaf</tissue>
    </source>
</reference>
<keyword evidence="4 5" id="KW-0067">ATP-binding</keyword>
<dbReference type="SUPFAM" id="SSF56112">
    <property type="entry name" value="Protein kinase-like (PK-like)"/>
    <property type="match status" value="1"/>
</dbReference>
<keyword evidence="2 5" id="KW-0547">Nucleotide-binding</keyword>
<evidence type="ECO:0000259" key="7">
    <source>
        <dbReference type="PROSITE" id="PS50011"/>
    </source>
</evidence>
<keyword evidence="9" id="KW-1185">Reference proteome</keyword>
<dbReference type="EMBL" id="JAYWIO010000007">
    <property type="protein sequence ID" value="KAK7252827.1"/>
    <property type="molecule type" value="Genomic_DNA"/>
</dbReference>
<dbReference type="Pfam" id="PF00069">
    <property type="entry name" value="Pkinase"/>
    <property type="match status" value="1"/>
</dbReference>
<accession>A0AAN9ECW1</accession>
<evidence type="ECO:0000256" key="1">
    <source>
        <dbReference type="ARBA" id="ARBA00022679"/>
    </source>
</evidence>
<dbReference type="InterPro" id="IPR017441">
    <property type="entry name" value="Protein_kinase_ATP_BS"/>
</dbReference>
<evidence type="ECO:0000256" key="3">
    <source>
        <dbReference type="ARBA" id="ARBA00022777"/>
    </source>
</evidence>
<evidence type="ECO:0000313" key="9">
    <source>
        <dbReference type="Proteomes" id="UP001372338"/>
    </source>
</evidence>
<feature type="binding site" evidence="5">
    <location>
        <position position="41"/>
    </location>
    <ligand>
        <name>ATP</name>
        <dbReference type="ChEBI" id="CHEBI:30616"/>
    </ligand>
</feature>
<comment type="similarity">
    <text evidence="6">Belongs to the protein kinase superfamily.</text>
</comment>
<evidence type="ECO:0000256" key="5">
    <source>
        <dbReference type="PROSITE-ProRule" id="PRU10141"/>
    </source>
</evidence>
<evidence type="ECO:0000256" key="2">
    <source>
        <dbReference type="ARBA" id="ARBA00022741"/>
    </source>
</evidence>
<evidence type="ECO:0000256" key="6">
    <source>
        <dbReference type="RuleBase" id="RU000304"/>
    </source>
</evidence>
<evidence type="ECO:0000313" key="8">
    <source>
        <dbReference type="EMBL" id="KAK7252827.1"/>
    </source>
</evidence>
<feature type="domain" description="Protein kinase" evidence="7">
    <location>
        <begin position="3"/>
        <end position="274"/>
    </location>
</feature>